<evidence type="ECO:0000313" key="3">
    <source>
        <dbReference type="Proteomes" id="UP001152795"/>
    </source>
</evidence>
<organism evidence="2 3">
    <name type="scientific">Paramuricea clavata</name>
    <name type="common">Red gorgonian</name>
    <name type="synonym">Violescent sea-whip</name>
    <dbReference type="NCBI Taxonomy" id="317549"/>
    <lineage>
        <taxon>Eukaryota</taxon>
        <taxon>Metazoa</taxon>
        <taxon>Cnidaria</taxon>
        <taxon>Anthozoa</taxon>
        <taxon>Octocorallia</taxon>
        <taxon>Malacalcyonacea</taxon>
        <taxon>Plexauridae</taxon>
        <taxon>Paramuricea</taxon>
    </lineage>
</organism>
<feature type="region of interest" description="Disordered" evidence="1">
    <location>
        <begin position="26"/>
        <end position="52"/>
    </location>
</feature>
<name>A0A6S7GYV2_PARCT</name>
<reference evidence="2" key="1">
    <citation type="submission" date="2020-04" db="EMBL/GenBank/DDBJ databases">
        <authorList>
            <person name="Alioto T."/>
            <person name="Alioto T."/>
            <person name="Gomez Garrido J."/>
        </authorList>
    </citation>
    <scope>NUCLEOTIDE SEQUENCE</scope>
    <source>
        <strain evidence="2">A484AB</strain>
    </source>
</reference>
<evidence type="ECO:0000256" key="1">
    <source>
        <dbReference type="SAM" id="MobiDB-lite"/>
    </source>
</evidence>
<feature type="compositionally biased region" description="Low complexity" evidence="1">
    <location>
        <begin position="34"/>
        <end position="46"/>
    </location>
</feature>
<dbReference type="AlphaFoldDB" id="A0A6S7GYV2"/>
<dbReference type="OrthoDB" id="5989419at2759"/>
<sequence>MGNKKLSGRKKKRKFSGIVAKQKIQDGGKDLVDSQSSSSDLNTSASKRNVSDVVPDVEKHSECLREGYILMDVSILCEYLSRTAVCNKCETPVQCGINLEDSQGFAHNFVSYCKNCDSKTILFNSSKKT</sequence>
<evidence type="ECO:0000313" key="2">
    <source>
        <dbReference type="EMBL" id="CAB3989511.1"/>
    </source>
</evidence>
<proteinExistence type="predicted"/>
<keyword evidence="3" id="KW-1185">Reference proteome</keyword>
<protein>
    <submittedName>
        <fullName evidence="2">Uncharacterized protein</fullName>
    </submittedName>
</protein>
<dbReference type="Proteomes" id="UP001152795">
    <property type="component" value="Unassembled WGS sequence"/>
</dbReference>
<dbReference type="EMBL" id="CACRXK020001500">
    <property type="protein sequence ID" value="CAB3989511.1"/>
    <property type="molecule type" value="Genomic_DNA"/>
</dbReference>
<accession>A0A6S7GYV2</accession>
<comment type="caution">
    <text evidence="2">The sequence shown here is derived from an EMBL/GenBank/DDBJ whole genome shotgun (WGS) entry which is preliminary data.</text>
</comment>
<gene>
    <name evidence="2" type="ORF">PACLA_8A029663</name>
</gene>